<evidence type="ECO:0000313" key="6">
    <source>
        <dbReference type="EMBL" id="ABM76200.1"/>
    </source>
</evidence>
<name>A2C3Z0_PROM1</name>
<comment type="subcellular location">
    <subcellularLocation>
        <location evidence="1">Membrane</location>
        <topology evidence="1">Multi-pass membrane protein</topology>
    </subcellularLocation>
</comment>
<dbReference type="Proteomes" id="UP000002592">
    <property type="component" value="Chromosome"/>
</dbReference>
<dbReference type="KEGG" id="pme:NATL1_16431"/>
<dbReference type="Pfam" id="PF04193">
    <property type="entry name" value="PQ-loop"/>
    <property type="match status" value="1"/>
</dbReference>
<keyword evidence="4 5" id="KW-0472">Membrane</keyword>
<dbReference type="GO" id="GO:0051119">
    <property type="term" value="F:sugar transmembrane transporter activity"/>
    <property type="evidence" value="ECO:0007669"/>
    <property type="project" value="InterPro"/>
</dbReference>
<proteinExistence type="predicted"/>
<dbReference type="InterPro" id="IPR047662">
    <property type="entry name" value="SemiSWEET"/>
</dbReference>
<gene>
    <name evidence="6" type="ordered locus">NATL1_16431</name>
</gene>
<organism evidence="6 7">
    <name type="scientific">Prochlorococcus marinus (strain NATL1A)</name>
    <dbReference type="NCBI Taxonomy" id="167555"/>
    <lineage>
        <taxon>Bacteria</taxon>
        <taxon>Bacillati</taxon>
        <taxon>Cyanobacteriota</taxon>
        <taxon>Cyanophyceae</taxon>
        <taxon>Synechococcales</taxon>
        <taxon>Prochlorococcaceae</taxon>
        <taxon>Prochlorococcus</taxon>
    </lineage>
</organism>
<evidence type="ECO:0000256" key="2">
    <source>
        <dbReference type="ARBA" id="ARBA00022692"/>
    </source>
</evidence>
<dbReference type="HOGENOM" id="CLU_135915_1_1_3"/>
<protein>
    <recommendedName>
        <fullName evidence="8">PQ loop repeat</fullName>
    </recommendedName>
</protein>
<evidence type="ECO:0000313" key="7">
    <source>
        <dbReference type="Proteomes" id="UP000002592"/>
    </source>
</evidence>
<evidence type="ECO:0000256" key="1">
    <source>
        <dbReference type="ARBA" id="ARBA00004141"/>
    </source>
</evidence>
<evidence type="ECO:0000256" key="3">
    <source>
        <dbReference type="ARBA" id="ARBA00022989"/>
    </source>
</evidence>
<dbReference type="GO" id="GO:0016020">
    <property type="term" value="C:membrane"/>
    <property type="evidence" value="ECO:0007669"/>
    <property type="project" value="UniProtKB-SubCell"/>
</dbReference>
<dbReference type="RefSeq" id="WP_011824208.1">
    <property type="nucleotide sequence ID" value="NC_008819.1"/>
</dbReference>
<feature type="transmembrane region" description="Helical" evidence="5">
    <location>
        <begin position="6"/>
        <end position="26"/>
    </location>
</feature>
<evidence type="ECO:0008006" key="8">
    <source>
        <dbReference type="Google" id="ProtNLM"/>
    </source>
</evidence>
<keyword evidence="3 5" id="KW-1133">Transmembrane helix</keyword>
<dbReference type="Gene3D" id="1.20.1280.290">
    <property type="match status" value="1"/>
</dbReference>
<feature type="transmembrane region" description="Helical" evidence="5">
    <location>
        <begin position="62"/>
        <end position="82"/>
    </location>
</feature>
<reference evidence="7" key="1">
    <citation type="journal article" date="2007" name="PLoS Genet.">
        <title>Patterns and implications of gene gain and loss in the evolution of Prochlorococcus.</title>
        <authorList>
            <person name="Kettler G.C."/>
            <person name="Martiny A.C."/>
            <person name="Huang K."/>
            <person name="Zucker J."/>
            <person name="Coleman M.L."/>
            <person name="Rodrigue S."/>
            <person name="Chen F."/>
            <person name="Lapidus A."/>
            <person name="Ferriera S."/>
            <person name="Johnson J."/>
            <person name="Steglich C."/>
            <person name="Church G.M."/>
            <person name="Richardson P."/>
            <person name="Chisholm S.W."/>
        </authorList>
    </citation>
    <scope>NUCLEOTIDE SEQUENCE [LARGE SCALE GENOMIC DNA]</scope>
    <source>
        <strain evidence="7">NATL1A</strain>
    </source>
</reference>
<dbReference type="eggNOG" id="COG4095">
    <property type="taxonomic scope" value="Bacteria"/>
</dbReference>
<feature type="transmembrane region" description="Helical" evidence="5">
    <location>
        <begin position="38"/>
        <end position="56"/>
    </location>
</feature>
<evidence type="ECO:0000256" key="4">
    <source>
        <dbReference type="ARBA" id="ARBA00023136"/>
    </source>
</evidence>
<dbReference type="InterPro" id="IPR006603">
    <property type="entry name" value="PQ-loop_rpt"/>
</dbReference>
<dbReference type="EMBL" id="CP000553">
    <property type="protein sequence ID" value="ABM76200.1"/>
    <property type="molecule type" value="Genomic_DNA"/>
</dbReference>
<evidence type="ECO:0000256" key="5">
    <source>
        <dbReference type="SAM" id="Phobius"/>
    </source>
</evidence>
<accession>A2C3Z0</accession>
<sequence>MSNFNYIDLFGFSAALLTTIAFLPQLYKTWETKSADDVSLVMLILFITGLICWIIYGLKIHSIPILVANIVTFIFNFMILILKLTYDKKNNK</sequence>
<keyword evidence="2 5" id="KW-0812">Transmembrane</keyword>
<dbReference type="AlphaFoldDB" id="A2C3Z0"/>
<dbReference type="NCBIfam" id="NF037968">
    <property type="entry name" value="SemiSWEET_2"/>
    <property type="match status" value="1"/>
</dbReference>